<evidence type="ECO:0000313" key="1">
    <source>
        <dbReference type="EMBL" id="GAA4104518.1"/>
    </source>
</evidence>
<name>A0ABP7X577_9SPHI</name>
<keyword evidence="2" id="KW-1185">Reference proteome</keyword>
<dbReference type="Proteomes" id="UP001500841">
    <property type="component" value="Unassembled WGS sequence"/>
</dbReference>
<proteinExistence type="predicted"/>
<accession>A0ABP7X577</accession>
<protein>
    <submittedName>
        <fullName evidence="1">Uncharacterized protein</fullName>
    </submittedName>
</protein>
<sequence length="182" mass="21885">MLKLDNEKINFLSGLVGYSFDGLISTNIDKDTINTSTYVSHYVKMIIQFKCKQAIRRIAIESDFIENDDGDMFYDYVIEQEDLLNYTKRPTFTFHSSPIKEILICGRKFEINDFKDYPDIYEKFIAFDKTDDVFIFKFENDEEALLYFDCFLHRLTLTLNRNEIELFWNNYGELYEKHWTIR</sequence>
<comment type="caution">
    <text evidence="1">The sequence shown here is derived from an EMBL/GenBank/DDBJ whole genome shotgun (WGS) entry which is preliminary data.</text>
</comment>
<organism evidence="1 2">
    <name type="scientific">Mucilaginibacter panaciglaebae</name>
    <dbReference type="NCBI Taxonomy" id="502331"/>
    <lineage>
        <taxon>Bacteria</taxon>
        <taxon>Pseudomonadati</taxon>
        <taxon>Bacteroidota</taxon>
        <taxon>Sphingobacteriia</taxon>
        <taxon>Sphingobacteriales</taxon>
        <taxon>Sphingobacteriaceae</taxon>
        <taxon>Mucilaginibacter</taxon>
    </lineage>
</organism>
<dbReference type="EMBL" id="BAABCV010000014">
    <property type="protein sequence ID" value="GAA4104518.1"/>
    <property type="molecule type" value="Genomic_DNA"/>
</dbReference>
<dbReference type="RefSeq" id="WP_345107032.1">
    <property type="nucleotide sequence ID" value="NZ_BAABCV010000014.1"/>
</dbReference>
<gene>
    <name evidence="1" type="ORF">GCM10022392_32640</name>
</gene>
<reference evidence="2" key="1">
    <citation type="journal article" date="2019" name="Int. J. Syst. Evol. Microbiol.">
        <title>The Global Catalogue of Microorganisms (GCM) 10K type strain sequencing project: providing services to taxonomists for standard genome sequencing and annotation.</title>
        <authorList>
            <consortium name="The Broad Institute Genomics Platform"/>
            <consortium name="The Broad Institute Genome Sequencing Center for Infectious Disease"/>
            <person name="Wu L."/>
            <person name="Ma J."/>
        </authorList>
    </citation>
    <scope>NUCLEOTIDE SEQUENCE [LARGE SCALE GENOMIC DNA]</scope>
    <source>
        <strain evidence="2">JCM 17085</strain>
    </source>
</reference>
<evidence type="ECO:0000313" key="2">
    <source>
        <dbReference type="Proteomes" id="UP001500841"/>
    </source>
</evidence>